<dbReference type="RefSeq" id="WP_103684017.1">
    <property type="nucleotide sequence ID" value="NZ_PQGG01000019.1"/>
</dbReference>
<dbReference type="PANTHER" id="PTHR41287">
    <property type="match status" value="1"/>
</dbReference>
<gene>
    <name evidence="3" type="ORF">C0068_08260</name>
</gene>
<evidence type="ECO:0000259" key="1">
    <source>
        <dbReference type="Pfam" id="PF03354"/>
    </source>
</evidence>
<dbReference type="OrthoDB" id="9760250at2"/>
<dbReference type="AlphaFoldDB" id="A0A2S4HGF1"/>
<dbReference type="GO" id="GO:0004519">
    <property type="term" value="F:endonuclease activity"/>
    <property type="evidence" value="ECO:0007669"/>
    <property type="project" value="InterPro"/>
</dbReference>
<accession>A0A2S4HGF1</accession>
<dbReference type="Pfam" id="PF03354">
    <property type="entry name" value="TerL_ATPase"/>
    <property type="match status" value="1"/>
</dbReference>
<sequence>MDNNLSPEDSSSDDPVTGYAQGVASGEIIAGPHVRASCARHLKDLEEGGSRGLVWDVDAALHTIQYYREVLCLNGGEFEGKPFYPEPWQLFVIGSLFGWKNRDGTRRFQLAYVETGKGSGKSPLAAGVGLYGMTADGESRAEVYAAATKKDQAMILFRDAVAMVDMSPELDSRIARSGSRGKEWNLAYHESDSFFRPISADDGQSGPRPHMALLDEIHEHRDGRVVEMIRAGTKGRRNPLIFMITNSGTNKQSVCWEYHQYGAEVAAGVRHDDTFFSYICAVDEDDDPFDIGYVHNPDDPEALAEFLRNFAVPDCWYKANPSLGITIQPKYLLDQVIQAKGMPGKESIVKRLNFCMWVEGHNPAISYHIWQQAQGDYTAEDLRGRRCIGALDLGSTIDLTSLQLIFPPVGDEREWPTLSYFWLPNDGLAEKADKDRQPYNVWRDQGWLETTPGRAVSRLFVLHRIAQLQDSFDIECLAFDRWRIEDLKQLADDEGVKLPPMEPYGQGFKDMAPGVDEFEKRLLNGELKHNGNPVMTMCAANAVWATDPAGNRKPAKDKAVGRIDGIVALVMAVGKSIGEKPKKSVYETRGIRRL</sequence>
<dbReference type="InterPro" id="IPR046462">
    <property type="entry name" value="TerL_nuclease"/>
</dbReference>
<dbReference type="InterPro" id="IPR005021">
    <property type="entry name" value="Terminase_largesu-like"/>
</dbReference>
<dbReference type="EMBL" id="PQGG01000019">
    <property type="protein sequence ID" value="POP53075.1"/>
    <property type="molecule type" value="Genomic_DNA"/>
</dbReference>
<dbReference type="Proteomes" id="UP000237222">
    <property type="component" value="Unassembled WGS sequence"/>
</dbReference>
<dbReference type="Pfam" id="PF20441">
    <property type="entry name" value="TerL_nuclease"/>
    <property type="match status" value="1"/>
</dbReference>
<evidence type="ECO:0000259" key="2">
    <source>
        <dbReference type="Pfam" id="PF20441"/>
    </source>
</evidence>
<evidence type="ECO:0000313" key="3">
    <source>
        <dbReference type="EMBL" id="POP53075.1"/>
    </source>
</evidence>
<proteinExistence type="predicted"/>
<feature type="domain" description="Terminase large subunit-like endonuclease" evidence="2">
    <location>
        <begin position="315"/>
        <end position="575"/>
    </location>
</feature>
<evidence type="ECO:0000313" key="4">
    <source>
        <dbReference type="Proteomes" id="UP000237222"/>
    </source>
</evidence>
<comment type="caution">
    <text evidence="3">The sequence shown here is derived from an EMBL/GenBank/DDBJ whole genome shotgun (WGS) entry which is preliminary data.</text>
</comment>
<feature type="domain" description="Terminase large subunit-like ATPase" evidence="1">
    <location>
        <begin position="87"/>
        <end position="261"/>
    </location>
</feature>
<organism evidence="3 4">
    <name type="scientific">Zhongshania marina</name>
    <dbReference type="NCBI Taxonomy" id="2304603"/>
    <lineage>
        <taxon>Bacteria</taxon>
        <taxon>Pseudomonadati</taxon>
        <taxon>Pseudomonadota</taxon>
        <taxon>Gammaproteobacteria</taxon>
        <taxon>Cellvibrionales</taxon>
        <taxon>Spongiibacteraceae</taxon>
        <taxon>Zhongshania</taxon>
    </lineage>
</organism>
<dbReference type="InterPro" id="IPR046461">
    <property type="entry name" value="TerL_ATPase"/>
</dbReference>
<protein>
    <submittedName>
        <fullName evidence="3">Phage terminase small subunit P27 family</fullName>
    </submittedName>
</protein>
<dbReference type="InterPro" id="IPR027417">
    <property type="entry name" value="P-loop_NTPase"/>
</dbReference>
<dbReference type="Gene3D" id="3.40.50.300">
    <property type="entry name" value="P-loop containing nucleotide triphosphate hydrolases"/>
    <property type="match status" value="1"/>
</dbReference>
<reference evidence="3" key="1">
    <citation type="submission" date="2018-01" db="EMBL/GenBank/DDBJ databases">
        <authorList>
            <person name="Yu X.-D."/>
        </authorList>
    </citation>
    <scope>NUCLEOTIDE SEQUENCE</scope>
    <source>
        <strain evidence="3">ZX-21</strain>
    </source>
</reference>
<name>A0A2S4HGF1_9GAMM</name>
<dbReference type="PANTHER" id="PTHR41287:SF1">
    <property type="entry name" value="PROTEIN YMFN"/>
    <property type="match status" value="1"/>
</dbReference>